<proteinExistence type="predicted"/>
<keyword evidence="6" id="KW-0175">Coiled coil</keyword>
<dbReference type="EMBL" id="JAAAIN010000191">
    <property type="protein sequence ID" value="KAG0318437.1"/>
    <property type="molecule type" value="Genomic_DNA"/>
</dbReference>
<feature type="region of interest" description="Disordered" evidence="7">
    <location>
        <begin position="1103"/>
        <end position="1123"/>
    </location>
</feature>
<comment type="subcellular location">
    <subcellularLocation>
        <location evidence="1">Membrane</location>
        <topology evidence="1">Multi-pass membrane protein</topology>
    </subcellularLocation>
</comment>
<evidence type="ECO:0000256" key="3">
    <source>
        <dbReference type="ARBA" id="ARBA00022737"/>
    </source>
</evidence>
<accession>A0A9P6UT38</accession>
<dbReference type="GO" id="GO:0005216">
    <property type="term" value="F:monoatomic ion channel activity"/>
    <property type="evidence" value="ECO:0007669"/>
    <property type="project" value="InterPro"/>
</dbReference>
<feature type="transmembrane region" description="Helical" evidence="8">
    <location>
        <begin position="938"/>
        <end position="958"/>
    </location>
</feature>
<comment type="caution">
    <text evidence="10">The sequence shown here is derived from an EMBL/GenBank/DDBJ whole genome shotgun (WGS) entry which is preliminary data.</text>
</comment>
<evidence type="ECO:0000313" key="10">
    <source>
        <dbReference type="EMBL" id="KAG0318437.1"/>
    </source>
</evidence>
<dbReference type="InterPro" id="IPR005821">
    <property type="entry name" value="Ion_trans_dom"/>
</dbReference>
<dbReference type="Pfam" id="PF00520">
    <property type="entry name" value="Ion_trans"/>
    <property type="match status" value="1"/>
</dbReference>
<feature type="transmembrane region" description="Helical" evidence="8">
    <location>
        <begin position="1004"/>
        <end position="1033"/>
    </location>
</feature>
<evidence type="ECO:0000259" key="9">
    <source>
        <dbReference type="Pfam" id="PF00520"/>
    </source>
</evidence>
<gene>
    <name evidence="10" type="ORF">BGZ97_003788</name>
</gene>
<evidence type="ECO:0000256" key="1">
    <source>
        <dbReference type="ARBA" id="ARBA00004141"/>
    </source>
</evidence>
<dbReference type="GO" id="GO:0098703">
    <property type="term" value="P:calcium ion import across plasma membrane"/>
    <property type="evidence" value="ECO:0007669"/>
    <property type="project" value="TreeGrafter"/>
</dbReference>
<reference evidence="10" key="1">
    <citation type="journal article" date="2020" name="Fungal Divers.">
        <title>Resolving the Mortierellaceae phylogeny through synthesis of multi-gene phylogenetics and phylogenomics.</title>
        <authorList>
            <person name="Vandepol N."/>
            <person name="Liber J."/>
            <person name="Desiro A."/>
            <person name="Na H."/>
            <person name="Kennedy M."/>
            <person name="Barry K."/>
            <person name="Grigoriev I.V."/>
            <person name="Miller A.N."/>
            <person name="O'Donnell K."/>
            <person name="Stajich J.E."/>
            <person name="Bonito G."/>
        </authorList>
    </citation>
    <scope>NUCLEOTIDE SEQUENCE</scope>
    <source>
        <strain evidence="10">NVP60</strain>
    </source>
</reference>
<feature type="transmembrane region" description="Helical" evidence="8">
    <location>
        <begin position="871"/>
        <end position="893"/>
    </location>
</feature>
<organism evidence="10 11">
    <name type="scientific">Linnemannia gamsii</name>
    <dbReference type="NCBI Taxonomy" id="64522"/>
    <lineage>
        <taxon>Eukaryota</taxon>
        <taxon>Fungi</taxon>
        <taxon>Fungi incertae sedis</taxon>
        <taxon>Mucoromycota</taxon>
        <taxon>Mortierellomycotina</taxon>
        <taxon>Mortierellomycetes</taxon>
        <taxon>Mortierellales</taxon>
        <taxon>Mortierellaceae</taxon>
        <taxon>Linnemannia</taxon>
    </lineage>
</organism>
<dbReference type="SUPFAM" id="SSF51004">
    <property type="entry name" value="C-terminal (heme d1) domain of cytochrome cd1-nitrite reductase"/>
    <property type="match status" value="1"/>
</dbReference>
<dbReference type="InterPro" id="IPR011048">
    <property type="entry name" value="Haem_d1_sf"/>
</dbReference>
<feature type="transmembrane region" description="Helical" evidence="8">
    <location>
        <begin position="830"/>
        <end position="850"/>
    </location>
</feature>
<dbReference type="PANTHER" id="PTHR10582">
    <property type="entry name" value="TRANSIENT RECEPTOR POTENTIAL ION CHANNEL PROTEIN"/>
    <property type="match status" value="1"/>
</dbReference>
<evidence type="ECO:0000313" key="11">
    <source>
        <dbReference type="Proteomes" id="UP000823405"/>
    </source>
</evidence>
<dbReference type="AlphaFoldDB" id="A0A9P6UT38"/>
<sequence length="1198" mass="135253">MNPTIPKVQGAIRLKLHQQVLKSNRENKGDIKFVMDIRTLPDTNVDSGTIVLHYMETCLNSFGDYIPGALSTSNQPYMWSFNLYGNGESDHDKALRASKSFTHVAVSGDDLRKYIGNGRFHFVSDPGVDMGKELFVTCDGETLSLFSTVDQWSLIRRLPLFDSDSLFGYYDHGAALSKQLRGRHLALTSQKKQHVAVWNIEEGAVVSFMDCPTTNTYALSSDGLLMAFARQQHITLHSATAGTMIGTCRLEQLTNSDIIKNVSFIGGDKRIMVETTYKDPSLGPQHLGYIIDTATMTVEDRYFMPPRILFHDVSGGSDRLVCLNNYTLDLICLHGRVISTPASLQKMRCDDHCTDQGILLDSLPTSLLVPSSGLHFKAQKLPASASYPASVALTVSKNSNLSEEKLIFQVPGVYDVAAFLESHSYLIIQRSYLLMIWKLPTTISGNVQLILVHNLGSGLVWRLCREQRIYSHNPHPDTSIRDVYLDIEHPFTLDNSKCFMGGELALMEQFPHANEVYRNQIFRYLGRHINTYPDPKTPLISVLGVICSAWSSEVHDASCTFLRALLSSPFTRWIPRPDLDKGLNPLMIFLDLSKKDPQAIAAAEIIIDHCIDQAKINKDPSFLAPISQSLATLVERKGPHSELALKTLRGFAHVPVSHRSYVIDHHTISYPPEECWKFWTRERSKLFQTPEPILQLSTLLNQESSNANFTRELYAASFDLLWKQSQVSKKSVLFLARPAHSQNHYSWPSFLLHMVAQKKFGATGNSAVECHPFDLKELDNPAIAALVDYKWNTIGYRYWLVRFLSECCYYVLVLVAIFKQVYGDHTEKLPGLFIAVIIASVIFLWLEAVQYINNPKRYFSPTFRTYNIADLLAFLSPMLGSIYQLCIISGYVSGDTNPGFLSFSVLFISLHMLFELRVVKSVCHFVTIIIQVIKTIRVFFFVFAGGILGFTVAILHLLRACLNSSCSNLSQDFPTHFFKSVSAVYFVMGGRYDPFDEDFKSDNWAFHLMLIVFFFFTVILMLNVLIALINLAFNNGDQTWRLTWLENRMRYVESAENMTYIVPGFRETQGCFPSTVFYSATPQQVRNYDRKTKQLIEDFAPTVARPDGASKGQGQQGEKREDDNISMQLHFEQKKAIDDLRSELKVGIKEELQSLRDENALLRVQISGLQQQLSSLPGQVAALLRADGAQSHLAPRPT</sequence>
<dbReference type="GO" id="GO:0005886">
    <property type="term" value="C:plasma membrane"/>
    <property type="evidence" value="ECO:0007669"/>
    <property type="project" value="TreeGrafter"/>
</dbReference>
<evidence type="ECO:0000256" key="7">
    <source>
        <dbReference type="SAM" id="MobiDB-lite"/>
    </source>
</evidence>
<name>A0A9P6UT38_9FUNG</name>
<evidence type="ECO:0000256" key="2">
    <source>
        <dbReference type="ARBA" id="ARBA00022692"/>
    </source>
</evidence>
<dbReference type="OrthoDB" id="2352140at2759"/>
<feature type="transmembrane region" description="Helical" evidence="8">
    <location>
        <begin position="799"/>
        <end position="818"/>
    </location>
</feature>
<dbReference type="PANTHER" id="PTHR10582:SF2">
    <property type="entry name" value="INACTIVE"/>
    <property type="match status" value="1"/>
</dbReference>
<dbReference type="InterPro" id="IPR024862">
    <property type="entry name" value="TRPV"/>
</dbReference>
<evidence type="ECO:0000256" key="5">
    <source>
        <dbReference type="ARBA" id="ARBA00023136"/>
    </source>
</evidence>
<dbReference type="Proteomes" id="UP000823405">
    <property type="component" value="Unassembled WGS sequence"/>
</dbReference>
<keyword evidence="3" id="KW-0677">Repeat</keyword>
<evidence type="ECO:0000256" key="6">
    <source>
        <dbReference type="SAM" id="Coils"/>
    </source>
</evidence>
<feature type="coiled-coil region" evidence="6">
    <location>
        <begin position="1145"/>
        <end position="1172"/>
    </location>
</feature>
<keyword evidence="2 8" id="KW-0812">Transmembrane</keyword>
<keyword evidence="4 8" id="KW-1133">Transmembrane helix</keyword>
<feature type="domain" description="Ion transport" evidence="9">
    <location>
        <begin position="803"/>
        <end position="1039"/>
    </location>
</feature>
<evidence type="ECO:0000256" key="4">
    <source>
        <dbReference type="ARBA" id="ARBA00022989"/>
    </source>
</evidence>
<keyword evidence="5 8" id="KW-0472">Membrane</keyword>
<protein>
    <recommendedName>
        <fullName evidence="9">Ion transport domain-containing protein</fullName>
    </recommendedName>
</protein>
<evidence type="ECO:0000256" key="8">
    <source>
        <dbReference type="SAM" id="Phobius"/>
    </source>
</evidence>
<keyword evidence="11" id="KW-1185">Reference proteome</keyword>